<feature type="transmembrane region" description="Helical" evidence="1">
    <location>
        <begin position="24"/>
        <end position="42"/>
    </location>
</feature>
<dbReference type="EMBL" id="CP131061">
    <property type="protein sequence ID" value="WNY26831.1"/>
    <property type="molecule type" value="Genomic_DNA"/>
</dbReference>
<protein>
    <submittedName>
        <fullName evidence="2">Uncharacterized protein</fullName>
    </submittedName>
</protein>
<proteinExistence type="predicted"/>
<evidence type="ECO:0000313" key="2">
    <source>
        <dbReference type="EMBL" id="WNY26831.1"/>
    </source>
</evidence>
<evidence type="ECO:0000313" key="3">
    <source>
        <dbReference type="Proteomes" id="UP001304970"/>
    </source>
</evidence>
<dbReference type="AlphaFoldDB" id="A0AA96V6H2"/>
<dbReference type="Proteomes" id="UP001304970">
    <property type="component" value="Chromosome"/>
</dbReference>
<evidence type="ECO:0000256" key="1">
    <source>
        <dbReference type="SAM" id="Phobius"/>
    </source>
</evidence>
<accession>A0AA96V6H2</accession>
<gene>
    <name evidence="2" type="ORF">MsAm2_06110</name>
</gene>
<keyword evidence="1" id="KW-0812">Transmembrane</keyword>
<keyword evidence="1" id="KW-0472">Membrane</keyword>
<name>A0AA96V6H2_9EURY</name>
<reference evidence="2 3" key="1">
    <citation type="submission" date="2023-07" db="EMBL/GenBank/DDBJ databases">
        <title>Closed genome sequence of Methanosarcinaceae archaeon Am2.</title>
        <authorList>
            <person name="Poehlein A."/>
            <person name="Protasov E."/>
            <person name="Platt K."/>
            <person name="Reeh H."/>
            <person name="Daniel R."/>
            <person name="Brune A."/>
        </authorList>
    </citation>
    <scope>NUCLEOTIDE SEQUENCE [LARGE SCALE GENOMIC DNA]</scope>
    <source>
        <strain evidence="2 3">Am2</strain>
    </source>
</reference>
<keyword evidence="1" id="KW-1133">Transmembrane helix</keyword>
<keyword evidence="3" id="KW-1185">Reference proteome</keyword>
<organism evidence="2 3">
    <name type="scientific">Methanolapillus ohkumae</name>
    <dbReference type="NCBI Taxonomy" id="3028298"/>
    <lineage>
        <taxon>Archaea</taxon>
        <taxon>Methanobacteriati</taxon>
        <taxon>Methanobacteriota</taxon>
        <taxon>Stenosarchaea group</taxon>
        <taxon>Methanomicrobia</taxon>
        <taxon>Methanosarcinales</taxon>
        <taxon>Methanosarcinaceae</taxon>
        <taxon>Methanolapillus</taxon>
    </lineage>
</organism>
<sequence>MTAFRQTCVFLFLSKKSKMLLSDALYYGIYMYHFYFINLNLFDFHD</sequence>